<dbReference type="AlphaFoldDB" id="A0A2T0SH19"/>
<dbReference type="Proteomes" id="UP000239494">
    <property type="component" value="Unassembled WGS sequence"/>
</dbReference>
<keyword evidence="4" id="KW-0143">Chaperone</keyword>
<sequence>MTTPGSVVLSTLEFDVVWEAARLVRRNVALDVPSPGITHTERAEFVRGAWASLEGRGLARGGRVVPEIADALALLSNPQVSIDIWIWAGGRKITGLAAAAGEEAVLAVVDGGEVWLIESRGSALAEAAVSVAGDMPAGFGRSISLPNDVLRAASDEAGRNAEKLVLALERKGLPLSEAQELARMADGMGTRGQFGAERGQNGGPPLRAGRVVAFHDAASGRFLHQVRPSTDGRSWSTITPVDNARLAACVWELLQEV</sequence>
<evidence type="ECO:0000256" key="1">
    <source>
        <dbReference type="ARBA" id="ARBA00004496"/>
    </source>
</evidence>
<dbReference type="Pfam" id="PF14011">
    <property type="entry name" value="ESX-1_EspG"/>
    <property type="match status" value="1"/>
</dbReference>
<comment type="caution">
    <text evidence="5">The sequence shown here is derived from an EMBL/GenBank/DDBJ whole genome shotgun (WGS) entry which is preliminary data.</text>
</comment>
<accession>A0A2T0SH19</accession>
<evidence type="ECO:0000256" key="3">
    <source>
        <dbReference type="ARBA" id="ARBA00022490"/>
    </source>
</evidence>
<dbReference type="EMBL" id="PVTF01000020">
    <property type="protein sequence ID" value="PRY32663.1"/>
    <property type="molecule type" value="Genomic_DNA"/>
</dbReference>
<evidence type="ECO:0000256" key="2">
    <source>
        <dbReference type="ARBA" id="ARBA00006411"/>
    </source>
</evidence>
<dbReference type="OrthoDB" id="3679349at2"/>
<evidence type="ECO:0000313" key="6">
    <source>
        <dbReference type="Proteomes" id="UP000239494"/>
    </source>
</evidence>
<protein>
    <submittedName>
        <fullName evidence="5">ESAT-6 protein secretion system EspG family protein</fullName>
    </submittedName>
</protein>
<comment type="subcellular location">
    <subcellularLocation>
        <location evidence="1">Cytoplasm</location>
    </subcellularLocation>
</comment>
<dbReference type="InterPro" id="IPR025734">
    <property type="entry name" value="EspG"/>
</dbReference>
<name>A0A2T0SH19_9PSEU</name>
<gene>
    <name evidence="5" type="ORF">CLV43_12082</name>
</gene>
<proteinExistence type="inferred from homology"/>
<comment type="similarity">
    <text evidence="2">Belongs to the EspG family.</text>
</comment>
<evidence type="ECO:0000256" key="4">
    <source>
        <dbReference type="ARBA" id="ARBA00023186"/>
    </source>
</evidence>
<keyword evidence="6" id="KW-1185">Reference proteome</keyword>
<organism evidence="5 6">
    <name type="scientific">Umezawaea tangerina</name>
    <dbReference type="NCBI Taxonomy" id="84725"/>
    <lineage>
        <taxon>Bacteria</taxon>
        <taxon>Bacillati</taxon>
        <taxon>Actinomycetota</taxon>
        <taxon>Actinomycetes</taxon>
        <taxon>Pseudonocardiales</taxon>
        <taxon>Pseudonocardiaceae</taxon>
        <taxon>Umezawaea</taxon>
    </lineage>
</organism>
<evidence type="ECO:0000313" key="5">
    <source>
        <dbReference type="EMBL" id="PRY32663.1"/>
    </source>
</evidence>
<reference evidence="5 6" key="1">
    <citation type="submission" date="2018-03" db="EMBL/GenBank/DDBJ databases">
        <title>Genomic Encyclopedia of Archaeal and Bacterial Type Strains, Phase II (KMG-II): from individual species to whole genera.</title>
        <authorList>
            <person name="Goeker M."/>
        </authorList>
    </citation>
    <scope>NUCLEOTIDE SEQUENCE [LARGE SCALE GENOMIC DNA]</scope>
    <source>
        <strain evidence="5 6">DSM 44720</strain>
    </source>
</reference>
<dbReference type="RefSeq" id="WP_106196113.1">
    <property type="nucleotide sequence ID" value="NZ_PVTF01000020.1"/>
</dbReference>
<keyword evidence="3" id="KW-0963">Cytoplasm</keyword>